<dbReference type="PANTHER" id="PTHR24121">
    <property type="entry name" value="NO MECHANORECEPTOR POTENTIAL C, ISOFORM D-RELATED"/>
    <property type="match status" value="1"/>
</dbReference>
<dbReference type="AlphaFoldDB" id="A0A4S4DGV9"/>
<dbReference type="STRING" id="542762.A0A4S4DGV9"/>
<dbReference type="InterPro" id="IPR002110">
    <property type="entry name" value="Ankyrin_rpt"/>
</dbReference>
<organism evidence="1 2">
    <name type="scientific">Camellia sinensis var. sinensis</name>
    <name type="common">China tea</name>
    <dbReference type="NCBI Taxonomy" id="542762"/>
    <lineage>
        <taxon>Eukaryota</taxon>
        <taxon>Viridiplantae</taxon>
        <taxon>Streptophyta</taxon>
        <taxon>Embryophyta</taxon>
        <taxon>Tracheophyta</taxon>
        <taxon>Spermatophyta</taxon>
        <taxon>Magnoliopsida</taxon>
        <taxon>eudicotyledons</taxon>
        <taxon>Gunneridae</taxon>
        <taxon>Pentapetalae</taxon>
        <taxon>asterids</taxon>
        <taxon>Ericales</taxon>
        <taxon>Theaceae</taxon>
        <taxon>Camellia</taxon>
    </lineage>
</organism>
<dbReference type="Gene3D" id="1.25.40.20">
    <property type="entry name" value="Ankyrin repeat-containing domain"/>
    <property type="match status" value="1"/>
</dbReference>
<dbReference type="Proteomes" id="UP000306102">
    <property type="component" value="Unassembled WGS sequence"/>
</dbReference>
<dbReference type="InterPro" id="IPR036770">
    <property type="entry name" value="Ankyrin_rpt-contain_sf"/>
</dbReference>
<dbReference type="SUPFAM" id="SSF48403">
    <property type="entry name" value="Ankyrin repeat"/>
    <property type="match status" value="1"/>
</dbReference>
<dbReference type="EMBL" id="SDRB02011510">
    <property type="protein sequence ID" value="THG01076.1"/>
    <property type="molecule type" value="Genomic_DNA"/>
</dbReference>
<dbReference type="Pfam" id="PF12796">
    <property type="entry name" value="Ank_2"/>
    <property type="match status" value="1"/>
</dbReference>
<reference evidence="1 2" key="1">
    <citation type="journal article" date="2018" name="Proc. Natl. Acad. Sci. U.S.A.">
        <title>Draft genome sequence of Camellia sinensis var. sinensis provides insights into the evolution of the tea genome and tea quality.</title>
        <authorList>
            <person name="Wei C."/>
            <person name="Yang H."/>
            <person name="Wang S."/>
            <person name="Zhao J."/>
            <person name="Liu C."/>
            <person name="Gao L."/>
            <person name="Xia E."/>
            <person name="Lu Y."/>
            <person name="Tai Y."/>
            <person name="She G."/>
            <person name="Sun J."/>
            <person name="Cao H."/>
            <person name="Tong W."/>
            <person name="Gao Q."/>
            <person name="Li Y."/>
            <person name="Deng W."/>
            <person name="Jiang X."/>
            <person name="Wang W."/>
            <person name="Chen Q."/>
            <person name="Zhang S."/>
            <person name="Li H."/>
            <person name="Wu J."/>
            <person name="Wang P."/>
            <person name="Li P."/>
            <person name="Shi C."/>
            <person name="Zheng F."/>
            <person name="Jian J."/>
            <person name="Huang B."/>
            <person name="Shan D."/>
            <person name="Shi M."/>
            <person name="Fang C."/>
            <person name="Yue Y."/>
            <person name="Li F."/>
            <person name="Li D."/>
            <person name="Wei S."/>
            <person name="Han B."/>
            <person name="Jiang C."/>
            <person name="Yin Y."/>
            <person name="Xia T."/>
            <person name="Zhang Z."/>
            <person name="Bennetzen J.L."/>
            <person name="Zhao S."/>
            <person name="Wan X."/>
        </authorList>
    </citation>
    <scope>NUCLEOTIDE SEQUENCE [LARGE SCALE GENOMIC DNA]</scope>
    <source>
        <strain evidence="2">cv. Shuchazao</strain>
        <tissue evidence="1">Leaf</tissue>
    </source>
</reference>
<keyword evidence="2" id="KW-1185">Reference proteome</keyword>
<name>A0A4S4DGV9_CAMSN</name>
<protein>
    <submittedName>
        <fullName evidence="1">Uncharacterized protein</fullName>
    </submittedName>
</protein>
<evidence type="ECO:0000313" key="1">
    <source>
        <dbReference type="EMBL" id="THG01076.1"/>
    </source>
</evidence>
<dbReference type="PANTHER" id="PTHR24121:SF31">
    <property type="entry name" value="ANKYRIN REPEAT-CONTAINING PROTEIN"/>
    <property type="match status" value="1"/>
</dbReference>
<sequence length="165" mass="18242">MSPEDLAKGDRGKRTALHRAAAVGNIEAAKLLVEKKRYLPNAETVQKRIPLYFAATHRNNEMVTYLLIMTEDEAKANYSSPSYQKPDRWNSKPFEGESGFRILHQLILNEFYDVPVKLENNGEHHNGGDIECPAGSFTSVADANGKVKASTSNLIPASSNTHIST</sequence>
<dbReference type="SMART" id="SM00248">
    <property type="entry name" value="ANK"/>
    <property type="match status" value="2"/>
</dbReference>
<gene>
    <name evidence="1" type="ORF">TEA_007513</name>
</gene>
<accession>A0A4S4DGV9</accession>
<comment type="caution">
    <text evidence="1">The sequence shown here is derived from an EMBL/GenBank/DDBJ whole genome shotgun (WGS) entry which is preliminary data.</text>
</comment>
<proteinExistence type="predicted"/>
<evidence type="ECO:0000313" key="2">
    <source>
        <dbReference type="Proteomes" id="UP000306102"/>
    </source>
</evidence>